<gene>
    <name evidence="1" type="ORF">GALMADRAFT_237346</name>
</gene>
<evidence type="ECO:0000313" key="2">
    <source>
        <dbReference type="Proteomes" id="UP000027222"/>
    </source>
</evidence>
<sequence>MEQDPTGDTRSIKTSIYTLPNELLLLIFEMNADMFSDINALKDTHCTALVSQKWRQILLDSSSIWGKLIDLNILCKHSIVKEDWVNEILRRSEGALLWIRGSVSERQNQSRAWMFFHLLIKNNWTRIQRFVVDVGPLSMDDRSTTWQTILQPAPNLENFKVRSYHDNYRDGLDFYIPMTFVSEDYLLFFRPPLDHPLDLFSNHAPSLREFEPTQMYFSLSAPWLPNLRSVSFTSPVSLHKTFQAIEQMPQLERLELEEVLYPPDQPTLPHLSFPRLTAIVVSDFLCVCSLVLSHINPAQGCSLSLSALDLPHSPPTTPVLRDAHQALSKYMKLFYQSHTATRIALRCSSNAFSFTDTTRFGANPPFFIVNLQFGPKALARARFHDGELKVFTDLVLAFTFGSASFPFAHTLYLHLDAPSLYTSFLTLSAFSAIEALHTQESSLAVICQLEGKKLRPGSVNFPFPALKTLRLTGIKAQ</sequence>
<dbReference type="HOGENOM" id="CLU_030662_0_0_1"/>
<dbReference type="EMBL" id="KL142368">
    <property type="protein sequence ID" value="KDR84470.1"/>
    <property type="molecule type" value="Genomic_DNA"/>
</dbReference>
<reference evidence="2" key="1">
    <citation type="journal article" date="2014" name="Proc. Natl. Acad. Sci. U.S.A.">
        <title>Extensive sampling of basidiomycete genomes demonstrates inadequacy of the white-rot/brown-rot paradigm for wood decay fungi.</title>
        <authorList>
            <person name="Riley R."/>
            <person name="Salamov A.A."/>
            <person name="Brown D.W."/>
            <person name="Nagy L.G."/>
            <person name="Floudas D."/>
            <person name="Held B.W."/>
            <person name="Levasseur A."/>
            <person name="Lombard V."/>
            <person name="Morin E."/>
            <person name="Otillar R."/>
            <person name="Lindquist E.A."/>
            <person name="Sun H."/>
            <person name="LaButti K.M."/>
            <person name="Schmutz J."/>
            <person name="Jabbour D."/>
            <person name="Luo H."/>
            <person name="Baker S.E."/>
            <person name="Pisabarro A.G."/>
            <person name="Walton J.D."/>
            <person name="Blanchette R.A."/>
            <person name="Henrissat B."/>
            <person name="Martin F."/>
            <person name="Cullen D."/>
            <person name="Hibbett D.S."/>
            <person name="Grigoriev I.V."/>
        </authorList>
    </citation>
    <scope>NUCLEOTIDE SEQUENCE [LARGE SCALE GENOMIC DNA]</scope>
    <source>
        <strain evidence="2">CBS 339.88</strain>
    </source>
</reference>
<dbReference type="OrthoDB" id="3156934at2759"/>
<evidence type="ECO:0000313" key="1">
    <source>
        <dbReference type="EMBL" id="KDR84470.1"/>
    </source>
</evidence>
<proteinExistence type="predicted"/>
<accession>A0A067TMQ4</accession>
<name>A0A067TMQ4_GALM3</name>
<organism evidence="1 2">
    <name type="scientific">Galerina marginata (strain CBS 339.88)</name>
    <dbReference type="NCBI Taxonomy" id="685588"/>
    <lineage>
        <taxon>Eukaryota</taxon>
        <taxon>Fungi</taxon>
        <taxon>Dikarya</taxon>
        <taxon>Basidiomycota</taxon>
        <taxon>Agaricomycotina</taxon>
        <taxon>Agaricomycetes</taxon>
        <taxon>Agaricomycetidae</taxon>
        <taxon>Agaricales</taxon>
        <taxon>Agaricineae</taxon>
        <taxon>Strophariaceae</taxon>
        <taxon>Galerina</taxon>
    </lineage>
</organism>
<protein>
    <submittedName>
        <fullName evidence="1">Uncharacterized protein</fullName>
    </submittedName>
</protein>
<dbReference type="Proteomes" id="UP000027222">
    <property type="component" value="Unassembled WGS sequence"/>
</dbReference>
<keyword evidence="2" id="KW-1185">Reference proteome</keyword>
<dbReference type="AlphaFoldDB" id="A0A067TMQ4"/>